<feature type="transmembrane region" description="Helical" evidence="5">
    <location>
        <begin position="20"/>
        <end position="43"/>
    </location>
</feature>
<feature type="non-terminal residue" evidence="6">
    <location>
        <position position="1"/>
    </location>
</feature>
<evidence type="ECO:0000256" key="4">
    <source>
        <dbReference type="ARBA" id="ARBA00023136"/>
    </source>
</evidence>
<dbReference type="EMBL" id="JAVRRR010000547">
    <property type="protein sequence ID" value="KAK5141653.1"/>
    <property type="molecule type" value="Genomic_DNA"/>
</dbReference>
<keyword evidence="2 5" id="KW-0812">Transmembrane</keyword>
<evidence type="ECO:0000313" key="7">
    <source>
        <dbReference type="Proteomes" id="UP001308179"/>
    </source>
</evidence>
<name>A0ABR0L0R2_9PEZI</name>
<dbReference type="InterPro" id="IPR006603">
    <property type="entry name" value="PQ-loop_rpt"/>
</dbReference>
<keyword evidence="4 5" id="KW-0472">Membrane</keyword>
<evidence type="ECO:0000256" key="1">
    <source>
        <dbReference type="ARBA" id="ARBA00004141"/>
    </source>
</evidence>
<feature type="transmembrane region" description="Helical" evidence="5">
    <location>
        <begin position="114"/>
        <end position="138"/>
    </location>
</feature>
<sequence length="371" mass="41150">FWACAGVPLGVFNIVSNFNIALQVQPQILTFLSLVTWIQCYYYERKWSISKALAVVIPVACVMGGIEAGLVFALRIGIRHGTQWPATLMAILAALFLALGVLEQYVAIYKQRSVEGISFLFCGIDALGDLTSTIAVIFEPKINILGLVIYNVEFLMWMGIFACGGYYKLLPALKRQMKRTRSTGDSARTSNEATSSIFFLQRNDSQETITSTSITEIESVASTQSRIYPAPPLNSPMTMSEVGDRELPNADSLADKLQAMPKSFMNFTPPTSVSDTKEGVERIPRSGRETMRTPTKSLGTKTPPTKDLFPEHSNWANVAEEDVVSGLKRLAMLARDEHKVDPSKTVEEIYSERLAKLIKASELQFDQSKMH</sequence>
<comment type="caution">
    <text evidence="6">The sequence shown here is derived from an EMBL/GenBank/DDBJ whole genome shotgun (WGS) entry which is preliminary data.</text>
</comment>
<proteinExistence type="predicted"/>
<organism evidence="6 7">
    <name type="scientific">Rachicladosporium monterosium</name>
    <dbReference type="NCBI Taxonomy" id="1507873"/>
    <lineage>
        <taxon>Eukaryota</taxon>
        <taxon>Fungi</taxon>
        <taxon>Dikarya</taxon>
        <taxon>Ascomycota</taxon>
        <taxon>Pezizomycotina</taxon>
        <taxon>Dothideomycetes</taxon>
        <taxon>Dothideomycetidae</taxon>
        <taxon>Cladosporiales</taxon>
        <taxon>Cladosporiaceae</taxon>
        <taxon>Rachicladosporium</taxon>
    </lineage>
</organism>
<feature type="transmembrane region" description="Helical" evidence="5">
    <location>
        <begin position="55"/>
        <end position="78"/>
    </location>
</feature>
<evidence type="ECO:0000256" key="5">
    <source>
        <dbReference type="SAM" id="Phobius"/>
    </source>
</evidence>
<evidence type="ECO:0000313" key="6">
    <source>
        <dbReference type="EMBL" id="KAK5141653.1"/>
    </source>
</evidence>
<evidence type="ECO:0000256" key="3">
    <source>
        <dbReference type="ARBA" id="ARBA00022989"/>
    </source>
</evidence>
<dbReference type="Gene3D" id="1.20.1280.290">
    <property type="match status" value="1"/>
</dbReference>
<keyword evidence="7" id="KW-1185">Reference proteome</keyword>
<protein>
    <recommendedName>
        <fullName evidence="8">PQ loop repeat protein</fullName>
    </recommendedName>
</protein>
<evidence type="ECO:0008006" key="8">
    <source>
        <dbReference type="Google" id="ProtNLM"/>
    </source>
</evidence>
<comment type="subcellular location">
    <subcellularLocation>
        <location evidence="1">Membrane</location>
        <topology evidence="1">Multi-pass membrane protein</topology>
    </subcellularLocation>
</comment>
<dbReference type="Pfam" id="PF04193">
    <property type="entry name" value="PQ-loop"/>
    <property type="match status" value="1"/>
</dbReference>
<feature type="transmembrane region" description="Helical" evidence="5">
    <location>
        <begin position="144"/>
        <end position="169"/>
    </location>
</feature>
<reference evidence="6 7" key="1">
    <citation type="submission" date="2023-08" db="EMBL/GenBank/DDBJ databases">
        <title>Black Yeasts Isolated from many extreme environments.</title>
        <authorList>
            <person name="Coleine C."/>
            <person name="Stajich J.E."/>
            <person name="Selbmann L."/>
        </authorList>
    </citation>
    <scope>NUCLEOTIDE SEQUENCE [LARGE SCALE GENOMIC DNA]</scope>
    <source>
        <strain evidence="6 7">CCFEE 5386</strain>
    </source>
</reference>
<keyword evidence="3 5" id="KW-1133">Transmembrane helix</keyword>
<evidence type="ECO:0000256" key="2">
    <source>
        <dbReference type="ARBA" id="ARBA00022692"/>
    </source>
</evidence>
<dbReference type="Proteomes" id="UP001308179">
    <property type="component" value="Unassembled WGS sequence"/>
</dbReference>
<feature type="transmembrane region" description="Helical" evidence="5">
    <location>
        <begin position="84"/>
        <end position="102"/>
    </location>
</feature>
<accession>A0ABR0L0R2</accession>
<gene>
    <name evidence="6" type="ORF">LTR32_005831</name>
</gene>